<accession>A0A6H2A0A0</accession>
<gene>
    <name evidence="1" type="ORF">TM448A03243_0006</name>
</gene>
<sequence>MKFVLNQITGKLDQVELNNISDADAATLTDDSMADTLHRHSELSASDGIPDRALVVDALGNVGIGTTGPVGPLDIVATDATIRLKATSASNWSGVNMYDNNGALAASFQYANAAAAFSNSMFIGTRIAYAPLIFLTGSGENERMRITADGKVGIGTTSPTAVLHLKAGTATAGTAPFKFTISGAVVLTTPEVGVIEPNAADDIFYTITTGVARKGIVLNDGANLTSGKIPIASTNGRLIDGPTPLAGTKVYYVADLSGGAVTRKLTFIDGILTAEI</sequence>
<reference evidence="1" key="1">
    <citation type="submission" date="2020-03" db="EMBL/GenBank/DDBJ databases">
        <title>The deep terrestrial virosphere.</title>
        <authorList>
            <person name="Holmfeldt K."/>
            <person name="Nilsson E."/>
            <person name="Simone D."/>
            <person name="Lopez-Fernandez M."/>
            <person name="Wu X."/>
            <person name="de Brujin I."/>
            <person name="Lundin D."/>
            <person name="Andersson A."/>
            <person name="Bertilsson S."/>
            <person name="Dopson M."/>
        </authorList>
    </citation>
    <scope>NUCLEOTIDE SEQUENCE</scope>
    <source>
        <strain evidence="1">TM448A03243</strain>
    </source>
</reference>
<dbReference type="EMBL" id="MT144396">
    <property type="protein sequence ID" value="QJA53132.1"/>
    <property type="molecule type" value="Genomic_DNA"/>
</dbReference>
<protein>
    <submittedName>
        <fullName evidence="1">Putative tail collar domain protein</fullName>
    </submittedName>
</protein>
<name>A0A6H2A0A0_9ZZZZ</name>
<dbReference type="AlphaFoldDB" id="A0A6H2A0A0"/>
<proteinExistence type="predicted"/>
<organism evidence="1">
    <name type="scientific">viral metagenome</name>
    <dbReference type="NCBI Taxonomy" id="1070528"/>
    <lineage>
        <taxon>unclassified sequences</taxon>
        <taxon>metagenomes</taxon>
        <taxon>organismal metagenomes</taxon>
    </lineage>
</organism>
<evidence type="ECO:0000313" key="1">
    <source>
        <dbReference type="EMBL" id="QJA53132.1"/>
    </source>
</evidence>